<evidence type="ECO:0000313" key="4">
    <source>
        <dbReference type="EMBL" id="CCC89356.1"/>
    </source>
</evidence>
<keyword evidence="2" id="KW-0677">Repeat</keyword>
<sequence>MNSWLRPLQISSPSSKGVPLSAALELRTDAEVEVVERRRWGRLVQEIWFRRGRRVPFLGVEPPTAGESMRVTPVPSGTAAVALSVNINPELWAGEGDEDREEGCFQALGEPYVFGWRSLGLLPGDNFNILGELGMQLERCYQSLSKRSLVVSHNHNNTGEGLRRALMQGRQEAGKREKVVFHYGGYGVPWPRPGGMFFMSSDGRPVMRSTDALFAVVGLPLVVIADCGNAREVLRSFLRSQRRHREPDCNVGDGLSHNGPFLWSSSLDFDDDRGHTSLVGQKDTTPLVHGTHDASTCVSPTGAGGDLGSNEAVIGDFFFLGATCSGALPQHPKLPSDIFTSCLVTPLRMALLWFLVENDSMVDIHPLLPFLIPGTVEDKKTPLGRLQWAFMSITECIAWSSLPYETFVHLFREDVVLAPLFRGFLVAERIITALGGEVCVYPPLPRMGNHSMWDSLDSIFDRTFVSLKRAVFPAPSKTLTTLEFREWLDWNVTRWRCEQYSTSLPSLGDRPVVVPDFLEEELRCLMAVTECVTKQDLPLCRDGSRERRGVPSLSSLEGACEDHECERRAFSDPTLEVFLDESGPHGRTGKASLSTKPFPMVSRLPMLLQGLLVTAHRDEAVRILCRFIDAGPPAVTACAEVGIFNMALVHFWVRSDLRYLLPSSFFMYAKACYTDPLLAGTTFARRKLIITTCLKLLEDPSDLYSYCSAESVGWQREVLGYWMGVEGQRTLLAAVLAMLSCTFGEDANYLREHGALSICCGLLRDAATRVPLLRHDEAKGERVEEKPSDDCHHHRFFETTDIHAIRTTTYVLSVIALFVSLLWEETVPASDRKELPLDDRDEDRGTVKCANNDGDQAFIKDQLLSTLEALHLLTWASSSIIRGASLKAIAAIMTSCTLGEEGRLRCVCSVVNFTSVLRAPREANMSIRLDLVEAAFLSARWLIQRLSVCMPLGAIQAAVYTGSEIAYRASQETTRGHDGVEKECATRQQHGPSLSICMLCCHGGGLQCSSSSRCENVTKGSISCLQGILAQLMCFVTNANHDPCPYVAARAAEVLESLPPFRVYSPFAQPKYLVDKTVPRGARGTTGRNVMKRSFSALRNHAVQLLKSGFNVMGSLPTCAASVFVEHDSRTRDADSDVAVPRDTMLQTAVSYGINSAGEKSTISAFVFSLLGFLDELLLVPPDDDDPRHPFNLKKNSFARIYMHKLRNELRSPAPPIGLVPVADDRGANLSVPFPRQAAPTSGAGALLIDPPINEGGGRHDAMISLPFNYESLGVDFSGTRRACSGTSPGQQLSSSGIHRSVGQVNVMAFHLAERHLVTGTSQGVVQVWSFGVGREPAINAVSSVPFSSTLGPPPSLDYAVISAGSSATPPAVTSGFTQRAMSCFLTSRFCASAVRAWIDPIALARSTPLHNHRLSATQQNMSAPYEKSSGLRNRCKWQRRLWNDHFASWIDNEDRSTVVRNPEAVSGLHFVDAAYRTLLCVVGYSGTVQLFVDFASDAHVKRLTSFTTAGPGSVQLGRSRCLSSYHAPSTLLHVTEESGLISSWDLVSEHKTFKSVGWDELSPVPPSVITSNQSEASSLVVGAGAVYLFDLRASIRPTHVLPGPGAFARSLLCPSAAVKGVYEAPCLHVSFPCRYAHTTAVAYGGQQGVVMLWDDRHLRAPLRHSVVAGGASGSVCHMDVQSYCKNLPTLSVTLDHVFICDALRSSANEGGDILPFSHSAGQPTAAALHPALPLCVVAGGGSLHLFGC</sequence>
<dbReference type="GO" id="GO:0031929">
    <property type="term" value="P:TOR signaling"/>
    <property type="evidence" value="ECO:0007669"/>
    <property type="project" value="InterPro"/>
</dbReference>
<accession>G0UJ06</accession>
<name>G0UJ06_TRYCI</name>
<keyword evidence="1" id="KW-0853">WD repeat</keyword>
<dbReference type="InterPro" id="IPR036322">
    <property type="entry name" value="WD40_repeat_dom_sf"/>
</dbReference>
<dbReference type="GO" id="GO:0010506">
    <property type="term" value="P:regulation of autophagy"/>
    <property type="evidence" value="ECO:0007669"/>
    <property type="project" value="TreeGrafter"/>
</dbReference>
<protein>
    <recommendedName>
        <fullName evidence="3">Raptor N-terminal CASPase-like domain-containing protein</fullName>
    </recommendedName>
</protein>
<dbReference type="Gene3D" id="2.130.10.10">
    <property type="entry name" value="YVTN repeat-like/Quinoprotein amine dehydrogenase"/>
    <property type="match status" value="1"/>
</dbReference>
<dbReference type="InterPro" id="IPR029347">
    <property type="entry name" value="Raptor_N"/>
</dbReference>
<dbReference type="GO" id="GO:0009267">
    <property type="term" value="P:cellular response to starvation"/>
    <property type="evidence" value="ECO:0007669"/>
    <property type="project" value="TreeGrafter"/>
</dbReference>
<dbReference type="GO" id="GO:0031931">
    <property type="term" value="C:TORC1 complex"/>
    <property type="evidence" value="ECO:0007669"/>
    <property type="project" value="InterPro"/>
</dbReference>
<feature type="domain" description="Raptor N-terminal CASPase-like" evidence="3">
    <location>
        <begin position="73"/>
        <end position="238"/>
    </location>
</feature>
<gene>
    <name evidence="4" type="ORF">TCIL3000_1_1240</name>
</gene>
<evidence type="ECO:0000259" key="3">
    <source>
        <dbReference type="SMART" id="SM01302"/>
    </source>
</evidence>
<dbReference type="GO" id="GO:0005737">
    <property type="term" value="C:cytoplasm"/>
    <property type="evidence" value="ECO:0007669"/>
    <property type="project" value="TreeGrafter"/>
</dbReference>
<dbReference type="EMBL" id="HE575314">
    <property type="protein sequence ID" value="CCC89356.1"/>
    <property type="molecule type" value="Genomic_DNA"/>
</dbReference>
<reference evidence="4" key="1">
    <citation type="journal article" date="2012" name="Proc. Natl. Acad. Sci. U.S.A.">
        <title>Antigenic diversity is generated by distinct evolutionary mechanisms in African trypanosome species.</title>
        <authorList>
            <person name="Jackson A.P."/>
            <person name="Berry A."/>
            <person name="Aslett M."/>
            <person name="Allison H.C."/>
            <person name="Burton P."/>
            <person name="Vavrova-Anderson J."/>
            <person name="Brown R."/>
            <person name="Browne H."/>
            <person name="Corton N."/>
            <person name="Hauser H."/>
            <person name="Gamble J."/>
            <person name="Gilderthorp R."/>
            <person name="Marcello L."/>
            <person name="McQuillan J."/>
            <person name="Otto T.D."/>
            <person name="Quail M.A."/>
            <person name="Sanders M.J."/>
            <person name="van Tonder A."/>
            <person name="Ginger M.L."/>
            <person name="Field M.C."/>
            <person name="Barry J.D."/>
            <person name="Hertz-Fowler C."/>
            <person name="Berriman M."/>
        </authorList>
    </citation>
    <scope>NUCLEOTIDE SEQUENCE</scope>
    <source>
        <strain evidence="4">IL3000</strain>
    </source>
</reference>
<dbReference type="GO" id="GO:0071230">
    <property type="term" value="P:cellular response to amino acid stimulus"/>
    <property type="evidence" value="ECO:0007669"/>
    <property type="project" value="TreeGrafter"/>
</dbReference>
<organism evidence="4">
    <name type="scientific">Trypanosoma congolense (strain IL3000)</name>
    <dbReference type="NCBI Taxonomy" id="1068625"/>
    <lineage>
        <taxon>Eukaryota</taxon>
        <taxon>Discoba</taxon>
        <taxon>Euglenozoa</taxon>
        <taxon>Kinetoplastea</taxon>
        <taxon>Metakinetoplastina</taxon>
        <taxon>Trypanosomatida</taxon>
        <taxon>Trypanosomatidae</taxon>
        <taxon>Trypanosoma</taxon>
        <taxon>Nannomonas</taxon>
    </lineage>
</organism>
<dbReference type="SUPFAM" id="SSF50978">
    <property type="entry name" value="WD40 repeat-like"/>
    <property type="match status" value="1"/>
</dbReference>
<dbReference type="Pfam" id="PF14538">
    <property type="entry name" value="Raptor_N"/>
    <property type="match status" value="1"/>
</dbReference>
<evidence type="ECO:0000256" key="2">
    <source>
        <dbReference type="ARBA" id="ARBA00022737"/>
    </source>
</evidence>
<proteinExistence type="predicted"/>
<dbReference type="PANTHER" id="PTHR12848">
    <property type="entry name" value="REGULATORY-ASSOCIATED PROTEIN OF MTOR"/>
    <property type="match status" value="1"/>
</dbReference>
<dbReference type="SMART" id="SM01302">
    <property type="entry name" value="Raptor_N"/>
    <property type="match status" value="1"/>
</dbReference>
<dbReference type="InterPro" id="IPR015943">
    <property type="entry name" value="WD40/YVTN_repeat-like_dom_sf"/>
</dbReference>
<dbReference type="InterPro" id="IPR004083">
    <property type="entry name" value="Raptor"/>
</dbReference>
<dbReference type="VEuPathDB" id="TriTrypDB:TcIL3000_1_1240"/>
<dbReference type="GO" id="GO:0030674">
    <property type="term" value="F:protein-macromolecule adaptor activity"/>
    <property type="evidence" value="ECO:0007669"/>
    <property type="project" value="TreeGrafter"/>
</dbReference>
<evidence type="ECO:0000256" key="1">
    <source>
        <dbReference type="ARBA" id="ARBA00022574"/>
    </source>
</evidence>
<dbReference type="PRINTS" id="PR01547">
    <property type="entry name" value="YEAST176DUF"/>
</dbReference>
<dbReference type="GO" id="GO:0030307">
    <property type="term" value="P:positive regulation of cell growth"/>
    <property type="evidence" value="ECO:0007669"/>
    <property type="project" value="TreeGrafter"/>
</dbReference>
<dbReference type="PANTHER" id="PTHR12848:SF16">
    <property type="entry name" value="REGULATORY-ASSOCIATED PROTEIN OF MTOR"/>
    <property type="match status" value="1"/>
</dbReference>